<dbReference type="EMBL" id="CAJNRF010005682">
    <property type="protein sequence ID" value="CAF2073044.1"/>
    <property type="molecule type" value="Genomic_DNA"/>
</dbReference>
<dbReference type="GO" id="GO:0050660">
    <property type="term" value="F:flavin adenine dinucleotide binding"/>
    <property type="evidence" value="ECO:0007669"/>
    <property type="project" value="InterPro"/>
</dbReference>
<dbReference type="PANTHER" id="PTHR43762:SF1">
    <property type="entry name" value="D-ARABINONO-1,4-LACTONE OXIDASE"/>
    <property type="match status" value="1"/>
</dbReference>
<evidence type="ECO:0000259" key="3">
    <source>
        <dbReference type="Pfam" id="PF04030"/>
    </source>
</evidence>
<dbReference type="Proteomes" id="UP000663856">
    <property type="component" value="Unassembled WGS sequence"/>
</dbReference>
<dbReference type="PANTHER" id="PTHR43762">
    <property type="entry name" value="L-GULONOLACTONE OXIDASE"/>
    <property type="match status" value="1"/>
</dbReference>
<dbReference type="InterPro" id="IPR007173">
    <property type="entry name" value="ALO_C"/>
</dbReference>
<dbReference type="InterPro" id="IPR010031">
    <property type="entry name" value="FAD_lactone_oxidase-like"/>
</dbReference>
<feature type="transmembrane region" description="Helical" evidence="2">
    <location>
        <begin position="158"/>
        <end position="179"/>
    </location>
</feature>
<feature type="domain" description="D-arabinono-1,4-lactone oxidase C-terminal" evidence="3">
    <location>
        <begin position="85"/>
        <end position="349"/>
    </location>
</feature>
<protein>
    <recommendedName>
        <fullName evidence="3">D-arabinono-1,4-lactone oxidase C-terminal domain-containing protein</fullName>
    </recommendedName>
</protein>
<dbReference type="InterPro" id="IPR036318">
    <property type="entry name" value="FAD-bd_PCMH-like_sf"/>
</dbReference>
<keyword evidence="1" id="KW-0560">Oxidoreductase</keyword>
<evidence type="ECO:0000313" key="4">
    <source>
        <dbReference type="EMBL" id="CAF2073044.1"/>
    </source>
</evidence>
<proteinExistence type="predicted"/>
<dbReference type="SUPFAM" id="SSF56176">
    <property type="entry name" value="FAD-binding/transporter-associated domain-like"/>
    <property type="match status" value="1"/>
</dbReference>
<dbReference type="GO" id="GO:0016020">
    <property type="term" value="C:membrane"/>
    <property type="evidence" value="ECO:0007669"/>
    <property type="project" value="InterPro"/>
</dbReference>
<dbReference type="AlphaFoldDB" id="A0A816XT08"/>
<evidence type="ECO:0000313" key="5">
    <source>
        <dbReference type="EMBL" id="CAF2149379.1"/>
    </source>
</evidence>
<dbReference type="InterPro" id="IPR016169">
    <property type="entry name" value="FAD-bd_PCMH_sub2"/>
</dbReference>
<gene>
    <name evidence="4" type="ORF">WKI299_LOCUS14537</name>
    <name evidence="5" type="ORF">XDN619_LOCUS28326</name>
</gene>
<dbReference type="GO" id="GO:0003885">
    <property type="term" value="F:D-arabinono-1,4-lactone oxidase activity"/>
    <property type="evidence" value="ECO:0007669"/>
    <property type="project" value="InterPro"/>
</dbReference>
<keyword evidence="2" id="KW-1133">Transmembrane helix</keyword>
<sequence>MNKMILYMNKLLPVQASVSNLTIAGTISTATHGSGIQYGTLSSYVRSITLMKLDGELKEYRLEDDEELFRCLTCCLGTFGIIISVRLQVSQLFYLELNQHALEFHKFLNAMPIYYSSSDHFRYTWYPYTNFGIAYHLTRVQPRLINYKTSIVSKVFSWFRYSLIGYHLLEILFLFSLYIPRLVRYINNIYIKLDGRSCHKIDRCDKLFNFDCLFLQFASEWAIPLDQSVSCLVQLEKLMEQNTSVHFSIEIRFSKDEDLSYLSPAYKRKTCWINTVSYRPFGVTQVEHRTFFAAFESICYKHDGRPHWAKEHPLKNEHLSELYPQWNLFHQKRKEFDPNDLFINDCVRNMFS</sequence>
<comment type="caution">
    <text evidence="5">The sequence shown here is derived from an EMBL/GenBank/DDBJ whole genome shotgun (WGS) entry which is preliminary data.</text>
</comment>
<organism evidence="5 6">
    <name type="scientific">Rotaria magnacalcarata</name>
    <dbReference type="NCBI Taxonomy" id="392030"/>
    <lineage>
        <taxon>Eukaryota</taxon>
        <taxon>Metazoa</taxon>
        <taxon>Spiralia</taxon>
        <taxon>Gnathifera</taxon>
        <taxon>Rotifera</taxon>
        <taxon>Eurotatoria</taxon>
        <taxon>Bdelloidea</taxon>
        <taxon>Philodinida</taxon>
        <taxon>Philodinidae</taxon>
        <taxon>Rotaria</taxon>
    </lineage>
</organism>
<evidence type="ECO:0000313" key="6">
    <source>
        <dbReference type="Proteomes" id="UP000663887"/>
    </source>
</evidence>
<keyword evidence="2" id="KW-0472">Membrane</keyword>
<accession>A0A816XT08</accession>
<dbReference type="Gene3D" id="3.30.70.2520">
    <property type="match status" value="1"/>
</dbReference>
<dbReference type="PIRSF" id="PIRSF000136">
    <property type="entry name" value="LGO_GLO"/>
    <property type="match status" value="1"/>
</dbReference>
<dbReference type="Proteomes" id="UP000663887">
    <property type="component" value="Unassembled WGS sequence"/>
</dbReference>
<evidence type="ECO:0000256" key="1">
    <source>
        <dbReference type="ARBA" id="ARBA00023002"/>
    </source>
</evidence>
<name>A0A816XT08_9BILA</name>
<dbReference type="Gene3D" id="3.30.465.10">
    <property type="match status" value="1"/>
</dbReference>
<evidence type="ECO:0000256" key="2">
    <source>
        <dbReference type="SAM" id="Phobius"/>
    </source>
</evidence>
<dbReference type="Pfam" id="PF04030">
    <property type="entry name" value="ALO"/>
    <property type="match status" value="1"/>
</dbReference>
<keyword evidence="2" id="KW-0812">Transmembrane</keyword>
<reference evidence="5" key="1">
    <citation type="submission" date="2021-02" db="EMBL/GenBank/DDBJ databases">
        <authorList>
            <person name="Nowell W R."/>
        </authorList>
    </citation>
    <scope>NUCLEOTIDE SEQUENCE</scope>
</reference>
<dbReference type="EMBL" id="CAJNRG010013560">
    <property type="protein sequence ID" value="CAF2149379.1"/>
    <property type="molecule type" value="Genomic_DNA"/>
</dbReference>